<name>A0A2G3AAQ5_CAPAN</name>
<dbReference type="InterPro" id="IPR036416">
    <property type="entry name" value="Pept_tRNA_hydro_sf"/>
</dbReference>
<dbReference type="Gene3D" id="3.40.50.1470">
    <property type="entry name" value="Peptidyl-tRNA hydrolase"/>
    <property type="match status" value="1"/>
</dbReference>
<protein>
    <recommendedName>
        <fullName evidence="1">peptidyl-tRNA hydrolase</fullName>
        <ecNumber evidence="1">3.1.1.29</ecNumber>
    </recommendedName>
</protein>
<keyword evidence="4" id="KW-0694">RNA-binding</keyword>
<evidence type="ECO:0000256" key="5">
    <source>
        <dbReference type="ARBA" id="ARBA00038063"/>
    </source>
</evidence>
<dbReference type="SUPFAM" id="SSF53178">
    <property type="entry name" value="Peptidyl-tRNA hydrolase-like"/>
    <property type="match status" value="1"/>
</dbReference>
<dbReference type="PANTHER" id="PTHR17224:SF1">
    <property type="entry name" value="PEPTIDYL-TRNA HYDROLASE"/>
    <property type="match status" value="1"/>
</dbReference>
<dbReference type="EC" id="3.1.1.29" evidence="1"/>
<dbReference type="InterPro" id="IPR001328">
    <property type="entry name" value="Pept_tRNA_hydro"/>
</dbReference>
<evidence type="ECO:0000313" key="7">
    <source>
        <dbReference type="Proteomes" id="UP000222542"/>
    </source>
</evidence>
<keyword evidence="3" id="KW-0378">Hydrolase</keyword>
<accession>A0A2G3AAQ5</accession>
<dbReference type="Pfam" id="PF01195">
    <property type="entry name" value="Pept_tRNA_hydro"/>
    <property type="match status" value="1"/>
</dbReference>
<proteinExistence type="inferred from homology"/>
<dbReference type="Proteomes" id="UP000222542">
    <property type="component" value="Unassembled WGS sequence"/>
</dbReference>
<reference evidence="6 7" key="1">
    <citation type="journal article" date="2014" name="Nat. Genet.">
        <title>Genome sequence of the hot pepper provides insights into the evolution of pungency in Capsicum species.</title>
        <authorList>
            <person name="Kim S."/>
            <person name="Park M."/>
            <person name="Yeom S.I."/>
            <person name="Kim Y.M."/>
            <person name="Lee J.M."/>
            <person name="Lee H.A."/>
            <person name="Seo E."/>
            <person name="Choi J."/>
            <person name="Cheong K."/>
            <person name="Kim K.T."/>
            <person name="Jung K."/>
            <person name="Lee G.W."/>
            <person name="Oh S.K."/>
            <person name="Bae C."/>
            <person name="Kim S.B."/>
            <person name="Lee H.Y."/>
            <person name="Kim S.Y."/>
            <person name="Kim M.S."/>
            <person name="Kang B.C."/>
            <person name="Jo Y.D."/>
            <person name="Yang H.B."/>
            <person name="Jeong H.J."/>
            <person name="Kang W.H."/>
            <person name="Kwon J.K."/>
            <person name="Shin C."/>
            <person name="Lim J.Y."/>
            <person name="Park J.H."/>
            <person name="Huh J.H."/>
            <person name="Kim J.S."/>
            <person name="Kim B.D."/>
            <person name="Cohen O."/>
            <person name="Paran I."/>
            <person name="Suh M.C."/>
            <person name="Lee S.B."/>
            <person name="Kim Y.K."/>
            <person name="Shin Y."/>
            <person name="Noh S.J."/>
            <person name="Park J."/>
            <person name="Seo Y.S."/>
            <person name="Kwon S.Y."/>
            <person name="Kim H.A."/>
            <person name="Park J.M."/>
            <person name="Kim H.J."/>
            <person name="Choi S.B."/>
            <person name="Bosland P.W."/>
            <person name="Reeves G."/>
            <person name="Jo S.H."/>
            <person name="Lee B.W."/>
            <person name="Cho H.T."/>
            <person name="Choi H.S."/>
            <person name="Lee M.S."/>
            <person name="Yu Y."/>
            <person name="Do Choi Y."/>
            <person name="Park B.S."/>
            <person name="van Deynze A."/>
            <person name="Ashrafi H."/>
            <person name="Hill T."/>
            <person name="Kim W.T."/>
            <person name="Pai H.S."/>
            <person name="Ahn H.K."/>
            <person name="Yeam I."/>
            <person name="Giovannoni J.J."/>
            <person name="Rose J.K."/>
            <person name="Sorensen I."/>
            <person name="Lee S.J."/>
            <person name="Kim R.W."/>
            <person name="Choi I.Y."/>
            <person name="Choi B.S."/>
            <person name="Lim J.S."/>
            <person name="Lee Y.H."/>
            <person name="Choi D."/>
        </authorList>
    </citation>
    <scope>NUCLEOTIDE SEQUENCE [LARGE SCALE GENOMIC DNA]</scope>
    <source>
        <strain evidence="7">cv. CM334</strain>
    </source>
</reference>
<dbReference type="PANTHER" id="PTHR17224">
    <property type="entry name" value="PEPTIDYL-TRNA HYDROLASE"/>
    <property type="match status" value="1"/>
</dbReference>
<dbReference type="Gramene" id="PHT91342">
    <property type="protein sequence ID" value="PHT91342"/>
    <property type="gene ID" value="T459_06455"/>
</dbReference>
<evidence type="ECO:0000256" key="2">
    <source>
        <dbReference type="ARBA" id="ARBA00022555"/>
    </source>
</evidence>
<dbReference type="AlphaFoldDB" id="A0A2G3AAQ5"/>
<dbReference type="GO" id="GO:0000049">
    <property type="term" value="F:tRNA binding"/>
    <property type="evidence" value="ECO:0007669"/>
    <property type="project" value="UniProtKB-KW"/>
</dbReference>
<evidence type="ECO:0000256" key="1">
    <source>
        <dbReference type="ARBA" id="ARBA00013260"/>
    </source>
</evidence>
<evidence type="ECO:0000313" key="6">
    <source>
        <dbReference type="EMBL" id="PHT91342.1"/>
    </source>
</evidence>
<gene>
    <name evidence="6" type="ORF">T459_06455</name>
</gene>
<dbReference type="STRING" id="4072.A0A2G3AAQ5"/>
<dbReference type="EMBL" id="AYRZ02000002">
    <property type="protein sequence ID" value="PHT91342.1"/>
    <property type="molecule type" value="Genomic_DNA"/>
</dbReference>
<sequence>MLSESVIFDEEGLHGWNAEGVCRRYRCGGRSRSYWTFFGGEKEGDWRTEDGAAMWRLGWSSPSMAAPLIRLQRERLMDDCIYVRILSLRGPIVSKMHSVYHDLSCLFLVVDISTSEVSTFQDAKMENEYGNGDVESHYGTRSKPYVNWAASMATSLDMGVPWVMCQHPDSPHCPYEFLVSHLVFKNLENLYRLLSIFDNLSYPLRSMLHAISAPKTFSISYSRIPCYQKPLAPVRIRVSASLPDPNGVKVEYTPWLIVGLGNPGNKYHGTRHNVGFEMIDRVSQEEGILLNTIQSKVLIGNGSMGEVSVELAKP</sequence>
<keyword evidence="2" id="KW-0820">tRNA-binding</keyword>
<dbReference type="InterPro" id="IPR018171">
    <property type="entry name" value="Pept_tRNA_hydro_CS"/>
</dbReference>
<comment type="caution">
    <text evidence="6">The sequence shown here is derived from an EMBL/GenBank/DDBJ whole genome shotgun (WGS) entry which is preliminary data.</text>
</comment>
<evidence type="ECO:0000256" key="3">
    <source>
        <dbReference type="ARBA" id="ARBA00022801"/>
    </source>
</evidence>
<dbReference type="PROSITE" id="PS01195">
    <property type="entry name" value="PEPT_TRNA_HYDROL_1"/>
    <property type="match status" value="1"/>
</dbReference>
<dbReference type="GO" id="GO:0004045">
    <property type="term" value="F:peptidyl-tRNA hydrolase activity"/>
    <property type="evidence" value="ECO:0000318"/>
    <property type="project" value="GO_Central"/>
</dbReference>
<evidence type="ECO:0000256" key="4">
    <source>
        <dbReference type="ARBA" id="ARBA00022884"/>
    </source>
</evidence>
<keyword evidence="7" id="KW-1185">Reference proteome</keyword>
<comment type="similarity">
    <text evidence="5">Belongs to the PTH family.</text>
</comment>
<organism evidence="6 7">
    <name type="scientific">Capsicum annuum</name>
    <name type="common">Capsicum pepper</name>
    <dbReference type="NCBI Taxonomy" id="4072"/>
    <lineage>
        <taxon>Eukaryota</taxon>
        <taxon>Viridiplantae</taxon>
        <taxon>Streptophyta</taxon>
        <taxon>Embryophyta</taxon>
        <taxon>Tracheophyta</taxon>
        <taxon>Spermatophyta</taxon>
        <taxon>Magnoliopsida</taxon>
        <taxon>eudicotyledons</taxon>
        <taxon>Gunneridae</taxon>
        <taxon>Pentapetalae</taxon>
        <taxon>asterids</taxon>
        <taxon>lamiids</taxon>
        <taxon>Solanales</taxon>
        <taxon>Solanaceae</taxon>
        <taxon>Solanoideae</taxon>
        <taxon>Capsiceae</taxon>
        <taxon>Capsicum</taxon>
    </lineage>
</organism>
<reference evidence="6 7" key="2">
    <citation type="journal article" date="2017" name="Genome Biol.">
        <title>New reference genome sequences of hot pepper reveal the massive evolution of plant disease-resistance genes by retroduplication.</title>
        <authorList>
            <person name="Kim S."/>
            <person name="Park J."/>
            <person name="Yeom S.I."/>
            <person name="Kim Y.M."/>
            <person name="Seo E."/>
            <person name="Kim K.T."/>
            <person name="Kim M.S."/>
            <person name="Lee J.M."/>
            <person name="Cheong K."/>
            <person name="Shin H.S."/>
            <person name="Kim S.B."/>
            <person name="Han K."/>
            <person name="Lee J."/>
            <person name="Park M."/>
            <person name="Lee H.A."/>
            <person name="Lee H.Y."/>
            <person name="Lee Y."/>
            <person name="Oh S."/>
            <person name="Lee J.H."/>
            <person name="Choi E."/>
            <person name="Choi E."/>
            <person name="Lee S.E."/>
            <person name="Jeon J."/>
            <person name="Kim H."/>
            <person name="Choi G."/>
            <person name="Song H."/>
            <person name="Lee J."/>
            <person name="Lee S.C."/>
            <person name="Kwon J.K."/>
            <person name="Lee H.Y."/>
            <person name="Koo N."/>
            <person name="Hong Y."/>
            <person name="Kim R.W."/>
            <person name="Kang W.H."/>
            <person name="Huh J.H."/>
            <person name="Kang B.C."/>
            <person name="Yang T.J."/>
            <person name="Lee Y.H."/>
            <person name="Bennetzen J.L."/>
            <person name="Choi D."/>
        </authorList>
    </citation>
    <scope>NUCLEOTIDE SEQUENCE [LARGE SCALE GENOMIC DNA]</scope>
    <source>
        <strain evidence="7">cv. CM334</strain>
    </source>
</reference>